<sequence length="42" mass="4251">MCGGSHSVGGRECGCVGVVASGVSSNKKTLNENQKSIVKLKT</sequence>
<dbReference type="RefSeq" id="WP_269484942.1">
    <property type="nucleotide sequence ID" value="NZ_JAPXGO010000006.1"/>
</dbReference>
<dbReference type="AlphaFoldDB" id="A0A9Q4PTX4"/>
<evidence type="ECO:0000313" key="1">
    <source>
        <dbReference type="EMBL" id="MCZ6160254.1"/>
    </source>
</evidence>
<gene>
    <name evidence="1" type="ORF">O6B32_07140</name>
</gene>
<organism evidence="1 2">
    <name type="scientific">Campylobacter ureolyticus</name>
    <dbReference type="NCBI Taxonomy" id="827"/>
    <lineage>
        <taxon>Bacteria</taxon>
        <taxon>Pseudomonadati</taxon>
        <taxon>Campylobacterota</taxon>
        <taxon>Epsilonproteobacteria</taxon>
        <taxon>Campylobacterales</taxon>
        <taxon>Campylobacteraceae</taxon>
        <taxon>Campylobacter</taxon>
    </lineage>
</organism>
<protein>
    <submittedName>
        <fullName evidence="1">Uncharacterized protein</fullName>
    </submittedName>
</protein>
<dbReference type="EMBL" id="JAPXGO010000006">
    <property type="protein sequence ID" value="MCZ6160254.1"/>
    <property type="molecule type" value="Genomic_DNA"/>
</dbReference>
<evidence type="ECO:0000313" key="2">
    <source>
        <dbReference type="Proteomes" id="UP001075225"/>
    </source>
</evidence>
<accession>A0A9Q4PTX4</accession>
<dbReference type="Proteomes" id="UP001075225">
    <property type="component" value="Unassembled WGS sequence"/>
</dbReference>
<name>A0A9Q4PTX4_9BACT</name>
<comment type="caution">
    <text evidence="1">The sequence shown here is derived from an EMBL/GenBank/DDBJ whole genome shotgun (WGS) entry which is preliminary data.</text>
</comment>
<proteinExistence type="predicted"/>
<reference evidence="1" key="1">
    <citation type="submission" date="2022-12" db="EMBL/GenBank/DDBJ databases">
        <title>Species Delineation and Comparative Genomics within the Campylobacter ureolyticus Complex.</title>
        <authorList>
            <person name="Maki J."/>
            <person name="Howard M."/>
            <person name="Connelly S."/>
            <person name="Hardy D.J."/>
            <person name="Cameron A."/>
        </authorList>
    </citation>
    <scope>NUCLEOTIDE SEQUENCE</scope>
    <source>
        <strain evidence="1">URMC_787</strain>
    </source>
</reference>